<evidence type="ECO:0000313" key="3">
    <source>
        <dbReference type="Proteomes" id="UP000001880"/>
    </source>
</evidence>
<name>D0LVT6_HALO1</name>
<keyword evidence="3" id="KW-1185">Reference proteome</keyword>
<dbReference type="STRING" id="502025.Hoch_1518"/>
<evidence type="ECO:0000313" key="2">
    <source>
        <dbReference type="EMBL" id="ACY14070.1"/>
    </source>
</evidence>
<gene>
    <name evidence="2" type="ordered locus">Hoch_1518</name>
</gene>
<keyword evidence="1" id="KW-1133">Transmembrane helix</keyword>
<dbReference type="KEGG" id="hoh:Hoch_1518"/>
<evidence type="ECO:0000256" key="1">
    <source>
        <dbReference type="SAM" id="Phobius"/>
    </source>
</evidence>
<evidence type="ECO:0008006" key="4">
    <source>
        <dbReference type="Google" id="ProtNLM"/>
    </source>
</evidence>
<protein>
    <recommendedName>
        <fullName evidence="4">Transmembrane protein</fullName>
    </recommendedName>
</protein>
<feature type="transmembrane region" description="Helical" evidence="1">
    <location>
        <begin position="83"/>
        <end position="116"/>
    </location>
</feature>
<dbReference type="Proteomes" id="UP000001880">
    <property type="component" value="Chromosome"/>
</dbReference>
<keyword evidence="1" id="KW-0812">Transmembrane</keyword>
<keyword evidence="1" id="KW-0472">Membrane</keyword>
<reference evidence="2 3" key="1">
    <citation type="journal article" date="2010" name="Stand. Genomic Sci.">
        <title>Complete genome sequence of Haliangium ochraceum type strain (SMP-2).</title>
        <authorList>
            <consortium name="US DOE Joint Genome Institute (JGI-PGF)"/>
            <person name="Ivanova N."/>
            <person name="Daum C."/>
            <person name="Lang E."/>
            <person name="Abt B."/>
            <person name="Kopitz M."/>
            <person name="Saunders E."/>
            <person name="Lapidus A."/>
            <person name="Lucas S."/>
            <person name="Glavina Del Rio T."/>
            <person name="Nolan M."/>
            <person name="Tice H."/>
            <person name="Copeland A."/>
            <person name="Cheng J.F."/>
            <person name="Chen F."/>
            <person name="Bruce D."/>
            <person name="Goodwin L."/>
            <person name="Pitluck S."/>
            <person name="Mavromatis K."/>
            <person name="Pati A."/>
            <person name="Mikhailova N."/>
            <person name="Chen A."/>
            <person name="Palaniappan K."/>
            <person name="Land M."/>
            <person name="Hauser L."/>
            <person name="Chang Y.J."/>
            <person name="Jeffries C.D."/>
            <person name="Detter J.C."/>
            <person name="Brettin T."/>
            <person name="Rohde M."/>
            <person name="Goker M."/>
            <person name="Bristow J."/>
            <person name="Markowitz V."/>
            <person name="Eisen J.A."/>
            <person name="Hugenholtz P."/>
            <person name="Kyrpides N.C."/>
            <person name="Klenk H.P."/>
        </authorList>
    </citation>
    <scope>NUCLEOTIDE SEQUENCE [LARGE SCALE GENOMIC DNA]</scope>
    <source>
        <strain evidence="3">DSM 14365 / CIP 107738 / JCM 11303 / AJ 13395 / SMP-2</strain>
    </source>
</reference>
<dbReference type="AlphaFoldDB" id="D0LVT6"/>
<dbReference type="EMBL" id="CP001804">
    <property type="protein sequence ID" value="ACY14070.1"/>
    <property type="molecule type" value="Genomic_DNA"/>
</dbReference>
<dbReference type="RefSeq" id="WP_012826679.1">
    <property type="nucleotide sequence ID" value="NC_013440.1"/>
</dbReference>
<sequence>MNIQPEEERLALLVQRVRDGVASDAEREELALYADTPESQALITRAERDGELGRGWLQRVEADRRMLVSETSWLSKTERKLGVALVVSGMVGAVLLPPAGLAMLVAGTGILAWSVLRVAIRNVGKDPYEDVDE</sequence>
<accession>D0LVT6</accession>
<proteinExistence type="predicted"/>
<dbReference type="HOGENOM" id="CLU_1903784_0_0_7"/>
<organism evidence="2 3">
    <name type="scientific">Haliangium ochraceum (strain DSM 14365 / JCM 11303 / SMP-2)</name>
    <dbReference type="NCBI Taxonomy" id="502025"/>
    <lineage>
        <taxon>Bacteria</taxon>
        <taxon>Pseudomonadati</taxon>
        <taxon>Myxococcota</taxon>
        <taxon>Polyangia</taxon>
        <taxon>Haliangiales</taxon>
        <taxon>Kofleriaceae</taxon>
        <taxon>Haliangium</taxon>
    </lineage>
</organism>